<protein>
    <submittedName>
        <fullName evidence="2">Uncharacterized protein</fullName>
    </submittedName>
</protein>
<name>A0ABR2PGM8_9ROSI</name>
<evidence type="ECO:0000313" key="2">
    <source>
        <dbReference type="EMBL" id="KAK8987591.1"/>
    </source>
</evidence>
<keyword evidence="3" id="KW-1185">Reference proteome</keyword>
<dbReference type="Proteomes" id="UP001396334">
    <property type="component" value="Unassembled WGS sequence"/>
</dbReference>
<reference evidence="2 3" key="1">
    <citation type="journal article" date="2024" name="G3 (Bethesda)">
        <title>Genome assembly of Hibiscus sabdariffa L. provides insights into metabolisms of medicinal natural products.</title>
        <authorList>
            <person name="Kim T."/>
        </authorList>
    </citation>
    <scope>NUCLEOTIDE SEQUENCE [LARGE SCALE GENOMIC DNA]</scope>
    <source>
        <strain evidence="2">TK-2024</strain>
        <tissue evidence="2">Old leaves</tissue>
    </source>
</reference>
<gene>
    <name evidence="2" type="ORF">V6N11_027337</name>
</gene>
<accession>A0ABR2PGM8</accession>
<sequence>MFRPWTAARGLLVPPKTVPQPPWSSSGRPSFWLRRPVPETVDSDRQLSLARPNPLNVVNQLLPRSKSRMPVRSI</sequence>
<feature type="region of interest" description="Disordered" evidence="1">
    <location>
        <begin position="1"/>
        <end position="29"/>
    </location>
</feature>
<evidence type="ECO:0000313" key="3">
    <source>
        <dbReference type="Proteomes" id="UP001396334"/>
    </source>
</evidence>
<evidence type="ECO:0000256" key="1">
    <source>
        <dbReference type="SAM" id="MobiDB-lite"/>
    </source>
</evidence>
<organism evidence="2 3">
    <name type="scientific">Hibiscus sabdariffa</name>
    <name type="common">roselle</name>
    <dbReference type="NCBI Taxonomy" id="183260"/>
    <lineage>
        <taxon>Eukaryota</taxon>
        <taxon>Viridiplantae</taxon>
        <taxon>Streptophyta</taxon>
        <taxon>Embryophyta</taxon>
        <taxon>Tracheophyta</taxon>
        <taxon>Spermatophyta</taxon>
        <taxon>Magnoliopsida</taxon>
        <taxon>eudicotyledons</taxon>
        <taxon>Gunneridae</taxon>
        <taxon>Pentapetalae</taxon>
        <taxon>rosids</taxon>
        <taxon>malvids</taxon>
        <taxon>Malvales</taxon>
        <taxon>Malvaceae</taxon>
        <taxon>Malvoideae</taxon>
        <taxon>Hibiscus</taxon>
    </lineage>
</organism>
<comment type="caution">
    <text evidence="2">The sequence shown here is derived from an EMBL/GenBank/DDBJ whole genome shotgun (WGS) entry which is preliminary data.</text>
</comment>
<dbReference type="EMBL" id="JBBPBN010000060">
    <property type="protein sequence ID" value="KAK8987591.1"/>
    <property type="molecule type" value="Genomic_DNA"/>
</dbReference>
<proteinExistence type="predicted"/>